<dbReference type="Gene3D" id="2.40.30.170">
    <property type="match status" value="1"/>
</dbReference>
<dbReference type="NCBIfam" id="TIGR01730">
    <property type="entry name" value="RND_mfp"/>
    <property type="match status" value="1"/>
</dbReference>
<dbReference type="GO" id="GO:0015562">
    <property type="term" value="F:efflux transmembrane transporter activity"/>
    <property type="evidence" value="ECO:0007669"/>
    <property type="project" value="TreeGrafter"/>
</dbReference>
<evidence type="ECO:0000259" key="3">
    <source>
        <dbReference type="Pfam" id="PF25917"/>
    </source>
</evidence>
<evidence type="ECO:0000313" key="5">
    <source>
        <dbReference type="EMBL" id="MBA5779389.1"/>
    </source>
</evidence>
<dbReference type="RefSeq" id="WP_182168213.1">
    <property type="nucleotide sequence ID" value="NZ_JACFXV010000067.1"/>
</dbReference>
<dbReference type="Gene3D" id="1.10.287.470">
    <property type="entry name" value="Helix hairpin bin"/>
    <property type="match status" value="1"/>
</dbReference>
<feature type="domain" description="CusB-like beta-barrel" evidence="4">
    <location>
        <begin position="216"/>
        <end position="282"/>
    </location>
</feature>
<dbReference type="Pfam" id="PF25954">
    <property type="entry name" value="Beta-barrel_RND_2"/>
    <property type="match status" value="1"/>
</dbReference>
<dbReference type="GO" id="GO:1990281">
    <property type="term" value="C:efflux pump complex"/>
    <property type="evidence" value="ECO:0007669"/>
    <property type="project" value="TreeGrafter"/>
</dbReference>
<dbReference type="PANTHER" id="PTHR30469">
    <property type="entry name" value="MULTIDRUG RESISTANCE PROTEIN MDTA"/>
    <property type="match status" value="1"/>
</dbReference>
<evidence type="ECO:0000256" key="2">
    <source>
        <dbReference type="SAM" id="Coils"/>
    </source>
</evidence>
<sequence length="367" mass="38873">MRIKFSYVLAIGLTAAVALWMAEGKVIVAGRADAEGATPPPAERAPEAAQKPFAVRVKLVEAQTRRAVLEIRGRTEAEARVVVRAETDARIVERPVTEGALVEPGAVLCVLDRGVREAQVLEAKALLAQAELDFQASSSLNTKGFAAETRVAALKAQRDAAKARLSEAELELERTVIKAPVAGRVESPMAEVGTTLDKGDACATIVDTNPMLAIGQVSERDIAKTSLGQPARVELVTGTTAEGKVRYIAPSADADTRTFRIEVELPNADGKLLDGTTALTRLPLNEGHAHKISPAALTLNDEGRVGLRLVDDENRVAFAPVTVLGGETDGVWVDGLPDKARVIVVGQDYVSEGETVEPVLDTAEVAQ</sequence>
<dbReference type="EMBL" id="JACFXV010000067">
    <property type="protein sequence ID" value="MBA5779389.1"/>
    <property type="molecule type" value="Genomic_DNA"/>
</dbReference>
<name>A0A839ALT2_9HYPH</name>
<evidence type="ECO:0000256" key="1">
    <source>
        <dbReference type="ARBA" id="ARBA00009477"/>
    </source>
</evidence>
<organism evidence="5 6">
    <name type="scientific">Stappia albiluteola</name>
    <dbReference type="NCBI Taxonomy" id="2758565"/>
    <lineage>
        <taxon>Bacteria</taxon>
        <taxon>Pseudomonadati</taxon>
        <taxon>Pseudomonadota</taxon>
        <taxon>Alphaproteobacteria</taxon>
        <taxon>Hyphomicrobiales</taxon>
        <taxon>Stappiaceae</taxon>
        <taxon>Stappia</taxon>
    </lineage>
</organism>
<evidence type="ECO:0000259" key="4">
    <source>
        <dbReference type="Pfam" id="PF25954"/>
    </source>
</evidence>
<feature type="coiled-coil region" evidence="2">
    <location>
        <begin position="151"/>
        <end position="178"/>
    </location>
</feature>
<comment type="caution">
    <text evidence="5">The sequence shown here is derived from an EMBL/GenBank/DDBJ whole genome shotgun (WGS) entry which is preliminary data.</text>
</comment>
<dbReference type="InterPro" id="IPR058792">
    <property type="entry name" value="Beta-barrel_RND_2"/>
</dbReference>
<dbReference type="InterPro" id="IPR058625">
    <property type="entry name" value="MdtA-like_BSH"/>
</dbReference>
<reference evidence="5 6" key="1">
    <citation type="submission" date="2020-07" db="EMBL/GenBank/DDBJ databases">
        <title>Stappia sp., F7233, whole genome shotgun sequencing project.</title>
        <authorList>
            <person name="Jiang S."/>
            <person name="Liu Z.W."/>
            <person name="Du Z.J."/>
        </authorList>
    </citation>
    <scope>NUCLEOTIDE SEQUENCE [LARGE SCALE GENOMIC DNA]</scope>
    <source>
        <strain evidence="5 6">F7233</strain>
    </source>
</reference>
<dbReference type="SUPFAM" id="SSF111369">
    <property type="entry name" value="HlyD-like secretion proteins"/>
    <property type="match status" value="1"/>
</dbReference>
<dbReference type="InterPro" id="IPR006143">
    <property type="entry name" value="RND_pump_MFP"/>
</dbReference>
<dbReference type="AlphaFoldDB" id="A0A839ALT2"/>
<dbReference type="Proteomes" id="UP000541109">
    <property type="component" value="Unassembled WGS sequence"/>
</dbReference>
<keyword evidence="6" id="KW-1185">Reference proteome</keyword>
<evidence type="ECO:0000313" key="6">
    <source>
        <dbReference type="Proteomes" id="UP000541109"/>
    </source>
</evidence>
<dbReference type="Pfam" id="PF25917">
    <property type="entry name" value="BSH_RND"/>
    <property type="match status" value="1"/>
</dbReference>
<accession>A0A839ALT2</accession>
<gene>
    <name evidence="5" type="ORF">H2509_19845</name>
</gene>
<protein>
    <submittedName>
        <fullName evidence="5">Efflux RND transporter periplasmic adaptor subunit</fullName>
    </submittedName>
</protein>
<keyword evidence="2" id="KW-0175">Coiled coil</keyword>
<comment type="similarity">
    <text evidence="1">Belongs to the membrane fusion protein (MFP) (TC 8.A.1) family.</text>
</comment>
<proteinExistence type="inferred from homology"/>
<dbReference type="Gene3D" id="2.40.50.100">
    <property type="match status" value="1"/>
</dbReference>
<dbReference type="PANTHER" id="PTHR30469:SF29">
    <property type="entry name" value="BLR2860 PROTEIN"/>
    <property type="match status" value="1"/>
</dbReference>
<feature type="domain" description="Multidrug resistance protein MdtA-like barrel-sandwich hybrid" evidence="3">
    <location>
        <begin position="81"/>
        <end position="207"/>
    </location>
</feature>